<sequence length="78" mass="9025">MNETKVRARATLKWAMMRRISGRESLARSNYILPILTFPTTIFVEFTEPSGVNTFLILIFVRRRAQRGGDHVVVLWMG</sequence>
<comment type="caution">
    <text evidence="1">The sequence shown here is derived from an EMBL/GenBank/DDBJ whole genome shotgun (WGS) entry which is preliminary data.</text>
</comment>
<name>A0A9P7UK63_9AGAR</name>
<dbReference type="Proteomes" id="UP001049176">
    <property type="component" value="Chromosome 11"/>
</dbReference>
<keyword evidence="2" id="KW-1185">Reference proteome</keyword>
<protein>
    <submittedName>
        <fullName evidence="1">Uncharacterized protein</fullName>
    </submittedName>
</protein>
<dbReference type="AlphaFoldDB" id="A0A9P7UK63"/>
<dbReference type="RefSeq" id="XP_043001931.1">
    <property type="nucleotide sequence ID" value="XM_043159977.1"/>
</dbReference>
<dbReference type="KEGG" id="more:E1B28_003021"/>
<proteinExistence type="predicted"/>
<reference evidence="1" key="1">
    <citation type="journal article" date="2021" name="Genome Biol. Evol.">
        <title>The assembled and annotated genome of the fairy-ring fungus Marasmius oreades.</title>
        <authorList>
            <person name="Hiltunen M."/>
            <person name="Ament-Velasquez S.L."/>
            <person name="Johannesson H."/>
        </authorList>
    </citation>
    <scope>NUCLEOTIDE SEQUENCE</scope>
    <source>
        <strain evidence="1">03SP1</strain>
    </source>
</reference>
<dbReference type="GeneID" id="66072097"/>
<dbReference type="EMBL" id="CM032191">
    <property type="protein sequence ID" value="KAG7085460.1"/>
    <property type="molecule type" value="Genomic_DNA"/>
</dbReference>
<accession>A0A9P7UK63</accession>
<evidence type="ECO:0000313" key="2">
    <source>
        <dbReference type="Proteomes" id="UP001049176"/>
    </source>
</evidence>
<gene>
    <name evidence="1" type="ORF">E1B28_003021</name>
</gene>
<organism evidence="1 2">
    <name type="scientific">Marasmius oreades</name>
    <name type="common">fairy-ring Marasmius</name>
    <dbReference type="NCBI Taxonomy" id="181124"/>
    <lineage>
        <taxon>Eukaryota</taxon>
        <taxon>Fungi</taxon>
        <taxon>Dikarya</taxon>
        <taxon>Basidiomycota</taxon>
        <taxon>Agaricomycotina</taxon>
        <taxon>Agaricomycetes</taxon>
        <taxon>Agaricomycetidae</taxon>
        <taxon>Agaricales</taxon>
        <taxon>Marasmiineae</taxon>
        <taxon>Marasmiaceae</taxon>
        <taxon>Marasmius</taxon>
    </lineage>
</organism>
<evidence type="ECO:0000313" key="1">
    <source>
        <dbReference type="EMBL" id="KAG7085460.1"/>
    </source>
</evidence>